<proteinExistence type="predicted"/>
<protein>
    <submittedName>
        <fullName evidence="2">Saccharopine dehydrogenase C-terminal domain-containing protein</fullName>
    </submittedName>
</protein>
<dbReference type="InterPro" id="IPR036291">
    <property type="entry name" value="NAD(P)-bd_dom_sf"/>
</dbReference>
<dbReference type="EMBL" id="JAUFQY010000001">
    <property type="protein sequence ID" value="MDN3701352.1"/>
    <property type="molecule type" value="Genomic_DNA"/>
</dbReference>
<comment type="caution">
    <text evidence="2">The sequence shown here is derived from an EMBL/GenBank/DDBJ whole genome shotgun (WGS) entry which is preliminary data.</text>
</comment>
<feature type="domain" description="Saccharopine dehydrogenase-like C-terminal" evidence="1">
    <location>
        <begin position="128"/>
        <end position="360"/>
    </location>
</feature>
<dbReference type="Pfam" id="PF16653">
    <property type="entry name" value="Sacchrp_dh_C"/>
    <property type="match status" value="1"/>
</dbReference>
<organism evidence="2 3">
    <name type="scientific">Vibrio artabrorum</name>
    <dbReference type="NCBI Taxonomy" id="446374"/>
    <lineage>
        <taxon>Bacteria</taxon>
        <taxon>Pseudomonadati</taxon>
        <taxon>Pseudomonadota</taxon>
        <taxon>Gammaproteobacteria</taxon>
        <taxon>Vibrionales</taxon>
        <taxon>Vibrionaceae</taxon>
        <taxon>Vibrio</taxon>
    </lineage>
</organism>
<reference evidence="3" key="1">
    <citation type="journal article" date="2019" name="Int. J. Syst. Evol. Microbiol.">
        <title>The Global Catalogue of Microorganisms (GCM) 10K type strain sequencing project: providing services to taxonomists for standard genome sequencing and annotation.</title>
        <authorList>
            <consortium name="The Broad Institute Genomics Platform"/>
            <consortium name="The Broad Institute Genome Sequencing Center for Infectious Disease"/>
            <person name="Wu L."/>
            <person name="Ma J."/>
        </authorList>
    </citation>
    <scope>NUCLEOTIDE SEQUENCE [LARGE SCALE GENOMIC DNA]</scope>
    <source>
        <strain evidence="3">CECT 7226</strain>
    </source>
</reference>
<evidence type="ECO:0000259" key="1">
    <source>
        <dbReference type="Pfam" id="PF16653"/>
    </source>
</evidence>
<dbReference type="Gene3D" id="3.30.360.10">
    <property type="entry name" value="Dihydrodipicolinate Reductase, domain 2"/>
    <property type="match status" value="1"/>
</dbReference>
<dbReference type="InterPro" id="IPR032095">
    <property type="entry name" value="Sacchrp_dh-like_C"/>
</dbReference>
<dbReference type="Gene3D" id="3.40.50.720">
    <property type="entry name" value="NAD(P)-binding Rossmann-like Domain"/>
    <property type="match status" value="1"/>
</dbReference>
<evidence type="ECO:0000313" key="2">
    <source>
        <dbReference type="EMBL" id="MDN3701352.1"/>
    </source>
</evidence>
<keyword evidence="3" id="KW-1185">Reference proteome</keyword>
<dbReference type="SUPFAM" id="SSF51735">
    <property type="entry name" value="NAD(P)-binding Rossmann-fold domains"/>
    <property type="match status" value="1"/>
</dbReference>
<gene>
    <name evidence="2" type="ORF">QWY96_11445</name>
</gene>
<sequence length="380" mass="42836">MKKRIGLIGCGNLGYSIAYYIGKLGFDELYVHDLGKEKALKLKKQISEIFPLMHVEEGINSEKLDVVILSLSGPATIDFVTNPKNHSFFNGNKVFVSLGRPNYDDEARHRKLNSYLVENGITLLFGFGLEPGLVEILMNYLGWKHREDELESIYAVCGGVPKHPTNPLNYDLLFGDRLPALNRRALFKLNSELSHCNRFDISEKRFVEGVGMLEVYHDGLSPYLLSSPYIQKIPNIKQQTGRWPGFFNCMQVLINLGLLDENKTLACEATPSDLTHSILKRSGNLKYNKPDISFVEVSCQVTSGEHSIISVISSFDEKINLTGMAQMTSFMATWTAWLVSHQTDVCEPGLMLSHEYIKGDKTCDLLESFNKHLNCVVRFS</sequence>
<dbReference type="SUPFAM" id="SSF55347">
    <property type="entry name" value="Glyceraldehyde-3-phosphate dehydrogenase-like, C-terminal domain"/>
    <property type="match status" value="1"/>
</dbReference>
<dbReference type="Proteomes" id="UP001223712">
    <property type="component" value="Unassembled WGS sequence"/>
</dbReference>
<name>A0ABT8CKG5_9VIBR</name>
<dbReference type="RefSeq" id="WP_261837711.1">
    <property type="nucleotide sequence ID" value="NZ_AP025458.1"/>
</dbReference>
<accession>A0ABT8CKG5</accession>
<evidence type="ECO:0000313" key="3">
    <source>
        <dbReference type="Proteomes" id="UP001223712"/>
    </source>
</evidence>